<feature type="signal peptide" evidence="1">
    <location>
        <begin position="1"/>
        <end position="22"/>
    </location>
</feature>
<dbReference type="KEGG" id="msil:METEAL_39450"/>
<keyword evidence="1" id="KW-0732">Signal</keyword>
<sequence length="253" mass="27163">MHNPSRSLALAAMLACSLSAQSPWGFGAKFGVAPTVGTPGEQRNRGSVLCAFQGERRLAGRGTVFAELTYRYYRSVQFEATRFGTGFAPDGTAGQITKWAFDTAAGLPRADGRYDSVDIRKSMLEGMGLQVGYRHPLGRSIWSLQAGVALNALKSTQEVIGSLKVVRNREAATPTVLATEGMLQSVSTSSLRPGCFTGVRGDLASNLFVECNLSLATFAEVNYLPSSYTGRPAATESRNRTKTSLEFNAGLRF</sequence>
<evidence type="ECO:0000313" key="2">
    <source>
        <dbReference type="EMBL" id="BDU74771.1"/>
    </source>
</evidence>
<protein>
    <recommendedName>
        <fullName evidence="4">Outer membrane protein beta-barrel domain-containing protein</fullName>
    </recommendedName>
</protein>
<proteinExistence type="predicted"/>
<reference evidence="3" key="1">
    <citation type="journal article" date="2023" name="Int. J. Syst. Evol. Microbiol.">
        <title>Mesoterricola silvestris gen. nov., sp. nov., Mesoterricola sediminis sp. nov., Geothrix oryzae sp. nov., Geothrix edaphica sp. nov., Geothrix rubra sp. nov., and Geothrix limicola sp. nov., six novel members of Acidobacteriota isolated from soils.</title>
        <authorList>
            <person name="Itoh H."/>
            <person name="Sugisawa Y."/>
            <person name="Mise K."/>
            <person name="Xu Z."/>
            <person name="Kuniyasu M."/>
            <person name="Ushijima N."/>
            <person name="Kawano K."/>
            <person name="Kobayashi E."/>
            <person name="Shiratori Y."/>
            <person name="Masuda Y."/>
            <person name="Senoo K."/>
        </authorList>
    </citation>
    <scope>NUCLEOTIDE SEQUENCE [LARGE SCALE GENOMIC DNA]</scope>
    <source>
        <strain evidence="3">W79</strain>
    </source>
</reference>
<name>A0AA48GKK6_9BACT</name>
<dbReference type="AlphaFoldDB" id="A0AA48GKK6"/>
<evidence type="ECO:0008006" key="4">
    <source>
        <dbReference type="Google" id="ProtNLM"/>
    </source>
</evidence>
<evidence type="ECO:0000256" key="1">
    <source>
        <dbReference type="SAM" id="SignalP"/>
    </source>
</evidence>
<dbReference type="EMBL" id="AP027080">
    <property type="protein sequence ID" value="BDU74771.1"/>
    <property type="molecule type" value="Genomic_DNA"/>
</dbReference>
<organism evidence="2 3">
    <name type="scientific">Mesoterricola silvestris</name>
    <dbReference type="NCBI Taxonomy" id="2927979"/>
    <lineage>
        <taxon>Bacteria</taxon>
        <taxon>Pseudomonadati</taxon>
        <taxon>Acidobacteriota</taxon>
        <taxon>Holophagae</taxon>
        <taxon>Holophagales</taxon>
        <taxon>Holophagaceae</taxon>
        <taxon>Mesoterricola</taxon>
    </lineage>
</organism>
<keyword evidence="3" id="KW-1185">Reference proteome</keyword>
<evidence type="ECO:0000313" key="3">
    <source>
        <dbReference type="Proteomes" id="UP001238179"/>
    </source>
</evidence>
<feature type="chain" id="PRO_5041217206" description="Outer membrane protein beta-barrel domain-containing protein" evidence="1">
    <location>
        <begin position="23"/>
        <end position="253"/>
    </location>
</feature>
<dbReference type="Proteomes" id="UP001238179">
    <property type="component" value="Chromosome"/>
</dbReference>
<gene>
    <name evidence="2" type="ORF">METEAL_39450</name>
</gene>
<accession>A0AA48GKK6</accession>
<dbReference type="RefSeq" id="WP_316413445.1">
    <property type="nucleotide sequence ID" value="NZ_AP027080.1"/>
</dbReference>